<dbReference type="SUPFAM" id="SSF50156">
    <property type="entry name" value="PDZ domain-like"/>
    <property type="match status" value="1"/>
</dbReference>
<dbReference type="FunFam" id="3.90.226.10:FF:000029">
    <property type="entry name" value="Peptidase, S41 family"/>
    <property type="match status" value="1"/>
</dbReference>
<dbReference type="Pfam" id="PF22694">
    <property type="entry name" value="CtpB_N-like"/>
    <property type="match status" value="1"/>
</dbReference>
<proteinExistence type="inferred from homology"/>
<evidence type="ECO:0000259" key="7">
    <source>
        <dbReference type="PROSITE" id="PS50106"/>
    </source>
</evidence>
<dbReference type="NCBIfam" id="TIGR00225">
    <property type="entry name" value="prc"/>
    <property type="match status" value="1"/>
</dbReference>
<evidence type="ECO:0000256" key="5">
    <source>
        <dbReference type="RuleBase" id="RU004404"/>
    </source>
</evidence>
<dbReference type="EMBL" id="MTSD02000003">
    <property type="protein sequence ID" value="OOV87233.1"/>
    <property type="molecule type" value="Genomic_DNA"/>
</dbReference>
<keyword evidence="9" id="KW-1185">Reference proteome</keyword>
<keyword evidence="6" id="KW-0732">Signal</keyword>
<dbReference type="AlphaFoldDB" id="A0A1T1HBP6"/>
<dbReference type="SUPFAM" id="SSF52096">
    <property type="entry name" value="ClpP/crotonase"/>
    <property type="match status" value="1"/>
</dbReference>
<dbReference type="GO" id="GO:0004175">
    <property type="term" value="F:endopeptidase activity"/>
    <property type="evidence" value="ECO:0007669"/>
    <property type="project" value="TreeGrafter"/>
</dbReference>
<dbReference type="InterPro" id="IPR029045">
    <property type="entry name" value="ClpP/crotonase-like_dom_sf"/>
</dbReference>
<feature type="domain" description="PDZ" evidence="7">
    <location>
        <begin position="93"/>
        <end position="161"/>
    </location>
</feature>
<dbReference type="SMART" id="SM00228">
    <property type="entry name" value="PDZ"/>
    <property type="match status" value="1"/>
</dbReference>
<keyword evidence="3 5" id="KW-0378">Hydrolase</keyword>
<dbReference type="GO" id="GO:0006508">
    <property type="term" value="P:proteolysis"/>
    <property type="evidence" value="ECO:0007669"/>
    <property type="project" value="UniProtKB-KW"/>
</dbReference>
<dbReference type="Gene3D" id="3.30.750.44">
    <property type="match status" value="1"/>
</dbReference>
<dbReference type="GO" id="GO:0008236">
    <property type="term" value="F:serine-type peptidase activity"/>
    <property type="evidence" value="ECO:0007669"/>
    <property type="project" value="UniProtKB-KW"/>
</dbReference>
<dbReference type="Proteomes" id="UP000190064">
    <property type="component" value="Unassembled WGS sequence"/>
</dbReference>
<comment type="caution">
    <text evidence="8">The sequence shown here is derived from an EMBL/GenBank/DDBJ whole genome shotgun (WGS) entry which is preliminary data.</text>
</comment>
<evidence type="ECO:0000313" key="9">
    <source>
        <dbReference type="Proteomes" id="UP000190064"/>
    </source>
</evidence>
<gene>
    <name evidence="8" type="ORF">BTA35_0209605</name>
</gene>
<dbReference type="PANTHER" id="PTHR32060">
    <property type="entry name" value="TAIL-SPECIFIC PROTEASE"/>
    <property type="match status" value="1"/>
</dbReference>
<evidence type="ECO:0000313" key="8">
    <source>
        <dbReference type="EMBL" id="OOV87233.1"/>
    </source>
</evidence>
<dbReference type="PROSITE" id="PS50106">
    <property type="entry name" value="PDZ"/>
    <property type="match status" value="1"/>
</dbReference>
<dbReference type="CDD" id="cd06782">
    <property type="entry name" value="cpPDZ_CPP-like"/>
    <property type="match status" value="1"/>
</dbReference>
<dbReference type="SMART" id="SM00245">
    <property type="entry name" value="TSPc"/>
    <property type="match status" value="1"/>
</dbReference>
<dbReference type="InterPro" id="IPR036034">
    <property type="entry name" value="PDZ_sf"/>
</dbReference>
<dbReference type="InterPro" id="IPR005151">
    <property type="entry name" value="Tail-specific_protease"/>
</dbReference>
<dbReference type="InterPro" id="IPR004447">
    <property type="entry name" value="Peptidase_S41A"/>
</dbReference>
<dbReference type="GO" id="GO:0030288">
    <property type="term" value="C:outer membrane-bounded periplasmic space"/>
    <property type="evidence" value="ECO:0007669"/>
    <property type="project" value="TreeGrafter"/>
</dbReference>
<feature type="signal peptide" evidence="6">
    <location>
        <begin position="1"/>
        <end position="25"/>
    </location>
</feature>
<evidence type="ECO:0000256" key="4">
    <source>
        <dbReference type="ARBA" id="ARBA00022825"/>
    </source>
</evidence>
<dbReference type="FunFam" id="2.30.42.10:FF:000063">
    <property type="entry name" value="Peptidase, S41 family"/>
    <property type="match status" value="1"/>
</dbReference>
<evidence type="ECO:0000256" key="2">
    <source>
        <dbReference type="ARBA" id="ARBA00022670"/>
    </source>
</evidence>
<evidence type="ECO:0000256" key="1">
    <source>
        <dbReference type="ARBA" id="ARBA00009179"/>
    </source>
</evidence>
<accession>A0A1T1HBP6</accession>
<dbReference type="GO" id="GO:0007165">
    <property type="term" value="P:signal transduction"/>
    <property type="evidence" value="ECO:0007669"/>
    <property type="project" value="TreeGrafter"/>
</dbReference>
<evidence type="ECO:0000256" key="3">
    <source>
        <dbReference type="ARBA" id="ARBA00022801"/>
    </source>
</evidence>
<dbReference type="InterPro" id="IPR055210">
    <property type="entry name" value="CtpA/B_N"/>
</dbReference>
<keyword evidence="2 5" id="KW-0645">Protease</keyword>
<organism evidence="8 9">
    <name type="scientific">Oceanospirillum linum</name>
    <dbReference type="NCBI Taxonomy" id="966"/>
    <lineage>
        <taxon>Bacteria</taxon>
        <taxon>Pseudomonadati</taxon>
        <taxon>Pseudomonadota</taxon>
        <taxon>Gammaproteobacteria</taxon>
        <taxon>Oceanospirillales</taxon>
        <taxon>Oceanospirillaceae</taxon>
        <taxon>Oceanospirillum</taxon>
    </lineage>
</organism>
<dbReference type="Pfam" id="PF13180">
    <property type="entry name" value="PDZ_2"/>
    <property type="match status" value="1"/>
</dbReference>
<comment type="similarity">
    <text evidence="1 5">Belongs to the peptidase S41A family.</text>
</comment>
<dbReference type="Gene3D" id="2.30.42.10">
    <property type="match status" value="1"/>
</dbReference>
<dbReference type="Gene3D" id="3.90.226.10">
    <property type="entry name" value="2-enoyl-CoA Hydratase, Chain A, domain 1"/>
    <property type="match status" value="1"/>
</dbReference>
<protein>
    <submittedName>
        <fullName evidence="8">Peptidase S41</fullName>
    </submittedName>
</protein>
<sequence length="442" mass="48190">MRTSQTTLGIGFGLLLSLTSSNLFAEAAPTDEALPYEAQELPLEELRTFGEVFERIKRAYVHDINDEELLDNAIRGMVTGLDPHSTYLTPEDYDELQESTQGEFGGLGLEVSSENGFIKVVTPIDDTPAARAGIRPHDLIVKINDTPVKNLPLNKSIELMRGKPDTEIRLTIMRDGADAPFELTLKRALIRVTSVKHRMLEKDYGYIRITQFQVHTGEEVVKALNKMHTDSDGQLKGVVLDLRNNPGGVLQAAAEVVDAFITQGRIVYTKGRLDNTELSFDATPSNPSHGVPLIVLINEGSASASEIVSGALQDHQRGVIMGTQSFGKGSVQTILPLGSNRGLKLTTALYYTPSGRSIQAQGVTPDIEVKPARLTPIEARLQIKEADLEGHLESGQKIVGQKSESSASLAESDYQLFEALSLLKGLQILNKSPENSTNEPTH</sequence>
<keyword evidence="4 5" id="KW-0720">Serine protease</keyword>
<dbReference type="RefSeq" id="WP_078319591.1">
    <property type="nucleotide sequence ID" value="NZ_FXTS01000003.1"/>
</dbReference>
<evidence type="ECO:0000256" key="6">
    <source>
        <dbReference type="SAM" id="SignalP"/>
    </source>
</evidence>
<feature type="chain" id="PRO_5010569686" evidence="6">
    <location>
        <begin position="26"/>
        <end position="442"/>
    </location>
</feature>
<name>A0A1T1HBP6_OCELI</name>
<reference evidence="8" key="1">
    <citation type="submission" date="2017-02" db="EMBL/GenBank/DDBJ databases">
        <title>Draft Genome Sequence of the Salt Water Bacterium Oceanospirillum linum ATCC 11336.</title>
        <authorList>
            <person name="Trachtenberg A.M."/>
            <person name="Carney J.G."/>
            <person name="Linnane J.D."/>
            <person name="Rheaume B.A."/>
            <person name="Pitts N.L."/>
            <person name="Mykles D.L."/>
            <person name="Maclea K.S."/>
        </authorList>
    </citation>
    <scope>NUCLEOTIDE SEQUENCE [LARGE SCALE GENOMIC DNA]</scope>
    <source>
        <strain evidence="8">ATCC 11336</strain>
    </source>
</reference>
<dbReference type="Pfam" id="PF03572">
    <property type="entry name" value="Peptidase_S41"/>
    <property type="match status" value="1"/>
</dbReference>
<dbReference type="PANTHER" id="PTHR32060:SF30">
    <property type="entry name" value="CARBOXY-TERMINAL PROCESSING PROTEASE CTPA"/>
    <property type="match status" value="1"/>
</dbReference>
<dbReference type="STRING" id="966.BTA35_0209605"/>
<dbReference type="InterPro" id="IPR001478">
    <property type="entry name" value="PDZ"/>
</dbReference>
<dbReference type="CDD" id="cd07560">
    <property type="entry name" value="Peptidase_S41_CPP"/>
    <property type="match status" value="1"/>
</dbReference>